<dbReference type="RefSeq" id="WP_133396830.1">
    <property type="nucleotide sequence ID" value="NZ_SNAA01000009.1"/>
</dbReference>
<accession>A0A4R6ADN5</accession>
<dbReference type="EMBL" id="SNAA01000009">
    <property type="protein sequence ID" value="TDL79526.1"/>
    <property type="molecule type" value="Genomic_DNA"/>
</dbReference>
<keyword evidence="2" id="KW-1185">Reference proteome</keyword>
<dbReference type="CDD" id="cd07178">
    <property type="entry name" value="terB_like_YebE"/>
    <property type="match status" value="1"/>
</dbReference>
<dbReference type="Proteomes" id="UP000295701">
    <property type="component" value="Unassembled WGS sequence"/>
</dbReference>
<evidence type="ECO:0000313" key="2">
    <source>
        <dbReference type="Proteomes" id="UP000295701"/>
    </source>
</evidence>
<dbReference type="InterPro" id="IPR029024">
    <property type="entry name" value="TerB-like"/>
</dbReference>
<dbReference type="SUPFAM" id="SSF158682">
    <property type="entry name" value="TerB-like"/>
    <property type="match status" value="1"/>
</dbReference>
<sequence length="253" mass="25598">MSLKKMAVKMALAFAAAKGVQAFRSAGGLEGVKRKLAESQQGGGGQRGLSGGGIGDMLGQLGLGGAAGAGAARGGGAGLGMAGLGGRGGGTGGGTQSGIGGLLGALAGATAGAQGSERMRGLLDTTRPTPENTPEEEQVSGLMLRAMIFAARADGEIDEAERATLMEVIGDASPEETAFIQRQMTAPVNAETLARDVPEGHEIEVYTASVLAIEPDNRAEAEYLDALARALKIERRTVNEIHEANGKPPLYTI</sequence>
<evidence type="ECO:0000313" key="1">
    <source>
        <dbReference type="EMBL" id="TDL79526.1"/>
    </source>
</evidence>
<proteinExistence type="predicted"/>
<reference evidence="1 2" key="1">
    <citation type="submission" date="2019-03" db="EMBL/GenBank/DDBJ databases">
        <title>Primorskyibacter sp. SS33 isolated from sediments.</title>
        <authorList>
            <person name="Xunke S."/>
        </authorList>
    </citation>
    <scope>NUCLEOTIDE SEQUENCE [LARGE SCALE GENOMIC DNA]</scope>
    <source>
        <strain evidence="1 2">SS33</strain>
    </source>
</reference>
<organism evidence="1 2">
    <name type="scientific">Palleronia sediminis</name>
    <dbReference type="NCBI Taxonomy" id="2547833"/>
    <lineage>
        <taxon>Bacteria</taxon>
        <taxon>Pseudomonadati</taxon>
        <taxon>Pseudomonadota</taxon>
        <taxon>Alphaproteobacteria</taxon>
        <taxon>Rhodobacterales</taxon>
        <taxon>Roseobacteraceae</taxon>
        <taxon>Palleronia</taxon>
    </lineage>
</organism>
<name>A0A4R6ADN5_9RHOB</name>
<dbReference type="InterPro" id="IPR007486">
    <property type="entry name" value="YebE"/>
</dbReference>
<dbReference type="AlphaFoldDB" id="A0A4R6ADN5"/>
<dbReference type="Pfam" id="PF04391">
    <property type="entry name" value="DUF533"/>
    <property type="match status" value="1"/>
</dbReference>
<comment type="caution">
    <text evidence="1">The sequence shown here is derived from an EMBL/GenBank/DDBJ whole genome shotgun (WGS) entry which is preliminary data.</text>
</comment>
<protein>
    <submittedName>
        <fullName evidence="1">Tellurite resistance TerB family protein</fullName>
    </submittedName>
</protein>
<gene>
    <name evidence="1" type="ORF">E2L08_09465</name>
</gene>
<dbReference type="OrthoDB" id="7866618at2"/>